<feature type="non-terminal residue" evidence="2">
    <location>
        <position position="126"/>
    </location>
</feature>
<feature type="non-terminal residue" evidence="2">
    <location>
        <position position="1"/>
    </location>
</feature>
<protein>
    <recommendedName>
        <fullName evidence="1">BTB domain-containing protein</fullName>
    </recommendedName>
</protein>
<dbReference type="AlphaFoldDB" id="A0AAD7N5Z4"/>
<feature type="domain" description="BTB" evidence="1">
    <location>
        <begin position="9"/>
        <end position="85"/>
    </location>
</feature>
<evidence type="ECO:0000259" key="1">
    <source>
        <dbReference type="PROSITE" id="PS50097"/>
    </source>
</evidence>
<evidence type="ECO:0000313" key="2">
    <source>
        <dbReference type="EMBL" id="KAJ7747295.1"/>
    </source>
</evidence>
<gene>
    <name evidence="2" type="ORF">B0H16DRAFT_1280384</name>
</gene>
<dbReference type="InterPro" id="IPR000210">
    <property type="entry name" value="BTB/POZ_dom"/>
</dbReference>
<dbReference type="EMBL" id="JARKIB010000077">
    <property type="protein sequence ID" value="KAJ7747295.1"/>
    <property type="molecule type" value="Genomic_DNA"/>
</dbReference>
<sequence length="126" mass="14247">DPDLYFDDGNIVLSAKDGKGQTIYFRLSKRILAKNSPVFKDMLAMPTPETVEHYDGIPLVEMPDDADDLRLLLSLLFVPQSILNLLNAGDFPSELLEPTELAKKYQIDWIIQAVTLQLQKSWPTTL</sequence>
<proteinExistence type="predicted"/>
<comment type="caution">
    <text evidence="2">The sequence shown here is derived from an EMBL/GenBank/DDBJ whole genome shotgun (WGS) entry which is preliminary data.</text>
</comment>
<name>A0AAD7N5Z4_9AGAR</name>
<reference evidence="2" key="1">
    <citation type="submission" date="2023-03" db="EMBL/GenBank/DDBJ databases">
        <title>Massive genome expansion in bonnet fungi (Mycena s.s.) driven by repeated elements and novel gene families across ecological guilds.</title>
        <authorList>
            <consortium name="Lawrence Berkeley National Laboratory"/>
            <person name="Harder C.B."/>
            <person name="Miyauchi S."/>
            <person name="Viragh M."/>
            <person name="Kuo A."/>
            <person name="Thoen E."/>
            <person name="Andreopoulos B."/>
            <person name="Lu D."/>
            <person name="Skrede I."/>
            <person name="Drula E."/>
            <person name="Henrissat B."/>
            <person name="Morin E."/>
            <person name="Kohler A."/>
            <person name="Barry K."/>
            <person name="LaButti K."/>
            <person name="Morin E."/>
            <person name="Salamov A."/>
            <person name="Lipzen A."/>
            <person name="Mereny Z."/>
            <person name="Hegedus B."/>
            <person name="Baldrian P."/>
            <person name="Stursova M."/>
            <person name="Weitz H."/>
            <person name="Taylor A."/>
            <person name="Grigoriev I.V."/>
            <person name="Nagy L.G."/>
            <person name="Martin F."/>
            <person name="Kauserud H."/>
        </authorList>
    </citation>
    <scope>NUCLEOTIDE SEQUENCE</scope>
    <source>
        <strain evidence="2">CBHHK182m</strain>
    </source>
</reference>
<dbReference type="Gene3D" id="3.30.710.10">
    <property type="entry name" value="Potassium Channel Kv1.1, Chain A"/>
    <property type="match status" value="1"/>
</dbReference>
<dbReference type="Pfam" id="PF00651">
    <property type="entry name" value="BTB"/>
    <property type="match status" value="1"/>
</dbReference>
<dbReference type="Proteomes" id="UP001215598">
    <property type="component" value="Unassembled WGS sequence"/>
</dbReference>
<evidence type="ECO:0000313" key="3">
    <source>
        <dbReference type="Proteomes" id="UP001215598"/>
    </source>
</evidence>
<organism evidence="2 3">
    <name type="scientific">Mycena metata</name>
    <dbReference type="NCBI Taxonomy" id="1033252"/>
    <lineage>
        <taxon>Eukaryota</taxon>
        <taxon>Fungi</taxon>
        <taxon>Dikarya</taxon>
        <taxon>Basidiomycota</taxon>
        <taxon>Agaricomycotina</taxon>
        <taxon>Agaricomycetes</taxon>
        <taxon>Agaricomycetidae</taxon>
        <taxon>Agaricales</taxon>
        <taxon>Marasmiineae</taxon>
        <taxon>Mycenaceae</taxon>
        <taxon>Mycena</taxon>
    </lineage>
</organism>
<keyword evidence="3" id="KW-1185">Reference proteome</keyword>
<accession>A0AAD7N5Z4</accession>
<dbReference type="PROSITE" id="PS50097">
    <property type="entry name" value="BTB"/>
    <property type="match status" value="1"/>
</dbReference>
<dbReference type="SUPFAM" id="SSF54695">
    <property type="entry name" value="POZ domain"/>
    <property type="match status" value="1"/>
</dbReference>
<dbReference type="InterPro" id="IPR011333">
    <property type="entry name" value="SKP1/BTB/POZ_sf"/>
</dbReference>